<accession>A0ABT4GR62</accession>
<evidence type="ECO:0008006" key="3">
    <source>
        <dbReference type="Google" id="ProtNLM"/>
    </source>
</evidence>
<dbReference type="Proteomes" id="UP001527181">
    <property type="component" value="Unassembled WGS sequence"/>
</dbReference>
<gene>
    <name evidence="1" type="ORF">M5X12_01215</name>
</gene>
<dbReference type="EMBL" id="JAMDNP010000003">
    <property type="protein sequence ID" value="MCY9759183.1"/>
    <property type="molecule type" value="Genomic_DNA"/>
</dbReference>
<dbReference type="RefSeq" id="WP_262866504.1">
    <property type="nucleotide sequence ID" value="NZ_JAMDLX010000013.1"/>
</dbReference>
<reference evidence="1 2" key="1">
    <citation type="submission" date="2022-05" db="EMBL/GenBank/DDBJ databases">
        <title>Genome Sequencing of Bee-Associated Microbes.</title>
        <authorList>
            <person name="Dunlap C."/>
        </authorList>
    </citation>
    <scope>NUCLEOTIDE SEQUENCE [LARGE SCALE GENOMIC DNA]</scope>
    <source>
        <strain evidence="1 2">NRRL B-04010</strain>
    </source>
</reference>
<sequence length="120" mass="13813">MKKLILSALFIILTIFFLVGCTESTKFKGATENWEVEVMQKGNLEQVQYRFKYLGVEQSIESFSYRFESLNLNSSGTLSKTNSIPFIYETNIRFIGQKKIEVPLTATIGWNGKKEEIKLE</sequence>
<dbReference type="PROSITE" id="PS51257">
    <property type="entry name" value="PROKAR_LIPOPROTEIN"/>
    <property type="match status" value="1"/>
</dbReference>
<proteinExistence type="predicted"/>
<dbReference type="GeneID" id="94488682"/>
<protein>
    <recommendedName>
        <fullName evidence="3">Lipoprotein</fullName>
    </recommendedName>
</protein>
<keyword evidence="2" id="KW-1185">Reference proteome</keyword>
<evidence type="ECO:0000313" key="1">
    <source>
        <dbReference type="EMBL" id="MCY9759183.1"/>
    </source>
</evidence>
<name>A0ABT4GR62_PAEAL</name>
<comment type="caution">
    <text evidence="1">The sequence shown here is derived from an EMBL/GenBank/DDBJ whole genome shotgun (WGS) entry which is preliminary data.</text>
</comment>
<evidence type="ECO:0000313" key="2">
    <source>
        <dbReference type="Proteomes" id="UP001527181"/>
    </source>
</evidence>
<organism evidence="1 2">
    <name type="scientific">Paenibacillus alvei</name>
    <name type="common">Bacillus alvei</name>
    <dbReference type="NCBI Taxonomy" id="44250"/>
    <lineage>
        <taxon>Bacteria</taxon>
        <taxon>Bacillati</taxon>
        <taxon>Bacillota</taxon>
        <taxon>Bacilli</taxon>
        <taxon>Bacillales</taxon>
        <taxon>Paenibacillaceae</taxon>
        <taxon>Paenibacillus</taxon>
    </lineage>
</organism>